<keyword evidence="2" id="KW-1185">Reference proteome</keyword>
<sequence length="84" mass="9285">MSLRQTKSIVAALQSEINSQIGLVLSYQDNTRENMSLVVTELDGSSRGYDQRMVASIKATQRALDSTLTELRQASQALNQIRAL</sequence>
<dbReference type="Proteomes" id="UP000245753">
    <property type="component" value="Unassembled WGS sequence"/>
</dbReference>
<dbReference type="AlphaFoldDB" id="A0A2U2MUR6"/>
<dbReference type="OrthoDB" id="9913975at2"/>
<protein>
    <submittedName>
        <fullName evidence="1">Uncharacterized protein</fullName>
    </submittedName>
</protein>
<dbReference type="EMBL" id="QFFN01000002">
    <property type="protein sequence ID" value="PWG60600.1"/>
    <property type="molecule type" value="Genomic_DNA"/>
</dbReference>
<evidence type="ECO:0000313" key="2">
    <source>
        <dbReference type="Proteomes" id="UP000245753"/>
    </source>
</evidence>
<name>A0A2U2MUR6_9BIFI</name>
<reference evidence="1 2" key="1">
    <citation type="journal article" date="2018" name="Int. J. Syst. Evol. Microbiol.">
        <title>Bifidobacterium catulorum sp. nov., a novel taxon from the faeces of the baby common marmoset (Callithrix jacchus).</title>
        <authorList>
            <person name="Modesto M."/>
            <person name="Michelini S."/>
            <person name="Oki K."/>
            <person name="Biavati B."/>
            <person name="Watanabe K."/>
            <person name="Mattarelli P."/>
        </authorList>
    </citation>
    <scope>NUCLEOTIDE SEQUENCE [LARGE SCALE GENOMIC DNA]</scope>
    <source>
        <strain evidence="1 2">MRM 8.19</strain>
    </source>
</reference>
<dbReference type="RefSeq" id="WP_109136549.1">
    <property type="nucleotide sequence ID" value="NZ_QFFN01000002.1"/>
</dbReference>
<proteinExistence type="predicted"/>
<evidence type="ECO:0000313" key="1">
    <source>
        <dbReference type="EMBL" id="PWG60600.1"/>
    </source>
</evidence>
<accession>A0A2U2MUR6</accession>
<organism evidence="1 2">
    <name type="scientific">Bifidobacterium catulorum</name>
    <dbReference type="NCBI Taxonomy" id="1630173"/>
    <lineage>
        <taxon>Bacteria</taxon>
        <taxon>Bacillati</taxon>
        <taxon>Actinomycetota</taxon>
        <taxon>Actinomycetes</taxon>
        <taxon>Bifidobacteriales</taxon>
        <taxon>Bifidobacteriaceae</taxon>
        <taxon>Bifidobacterium</taxon>
    </lineage>
</organism>
<gene>
    <name evidence="1" type="ORF">DF200_01610</name>
</gene>
<comment type="caution">
    <text evidence="1">The sequence shown here is derived from an EMBL/GenBank/DDBJ whole genome shotgun (WGS) entry which is preliminary data.</text>
</comment>